<dbReference type="InterPro" id="IPR000281">
    <property type="entry name" value="HTH_RpiR"/>
</dbReference>
<dbReference type="InterPro" id="IPR009057">
    <property type="entry name" value="Homeodomain-like_sf"/>
</dbReference>
<protein>
    <submittedName>
        <fullName evidence="5">MurR/RpiR family transcriptional regulator</fullName>
    </submittedName>
</protein>
<evidence type="ECO:0000256" key="3">
    <source>
        <dbReference type="ARBA" id="ARBA00023163"/>
    </source>
</evidence>
<dbReference type="PROSITE" id="PS51071">
    <property type="entry name" value="HTH_RPIR"/>
    <property type="match status" value="1"/>
</dbReference>
<dbReference type="GO" id="GO:0003677">
    <property type="term" value="F:DNA binding"/>
    <property type="evidence" value="ECO:0007669"/>
    <property type="project" value="UniProtKB-KW"/>
</dbReference>
<dbReference type="Pfam" id="PF01418">
    <property type="entry name" value="HTH_6"/>
    <property type="match status" value="1"/>
</dbReference>
<dbReference type="InterPro" id="IPR036388">
    <property type="entry name" value="WH-like_DNA-bd_sf"/>
</dbReference>
<evidence type="ECO:0000256" key="2">
    <source>
        <dbReference type="ARBA" id="ARBA00023125"/>
    </source>
</evidence>
<dbReference type="GO" id="GO:0097367">
    <property type="term" value="F:carbohydrate derivative binding"/>
    <property type="evidence" value="ECO:0007669"/>
    <property type="project" value="InterPro"/>
</dbReference>
<accession>A0A412CHY6</accession>
<dbReference type="Gene3D" id="3.40.50.10490">
    <property type="entry name" value="Glucose-6-phosphate isomerase like protein, domain 1"/>
    <property type="match status" value="1"/>
</dbReference>
<evidence type="ECO:0000259" key="4">
    <source>
        <dbReference type="PROSITE" id="PS51071"/>
    </source>
</evidence>
<dbReference type="Gene3D" id="1.10.10.10">
    <property type="entry name" value="Winged helix-like DNA-binding domain superfamily/Winged helix DNA-binding domain"/>
    <property type="match status" value="1"/>
</dbReference>
<sequence>MLLENMIKFCDDLTPIEMKVINYILNNKEIVKEQTIQELADTVFVSKSTIHRLCKKIGIDGFNKLKIQLVQDLMIKQENSKVVDVNYPFKYNDSQKNIAYKLMNLYETTIKDTFNYIDHVILTKVTHLLFNAKVIDIYTHAHNLNAAENFQDKMLTIGRIVNCPKSLYEQRMRVLAADKKHVAIIISYSGKATFIPSIIKKLYLNQIPIIFISKANGNMYTNYIKYQLSISDKENLRDRISQFSSHIALQYILDVLFSCIYNLNREKNIEYIHEFINFMDDREIE</sequence>
<keyword evidence="1" id="KW-0805">Transcription regulation</keyword>
<evidence type="ECO:0000256" key="1">
    <source>
        <dbReference type="ARBA" id="ARBA00023015"/>
    </source>
</evidence>
<reference evidence="5 6" key="1">
    <citation type="submission" date="2018-08" db="EMBL/GenBank/DDBJ databases">
        <title>A genome reference for cultivated species of the human gut microbiota.</title>
        <authorList>
            <person name="Zou Y."/>
            <person name="Xue W."/>
            <person name="Luo G."/>
        </authorList>
    </citation>
    <scope>NUCLEOTIDE SEQUENCE [LARGE SCALE GENOMIC DNA]</scope>
    <source>
        <strain evidence="5 6">AF27-12</strain>
    </source>
</reference>
<organism evidence="5 6">
    <name type="scientific">Megamonas rupellensis</name>
    <dbReference type="NCBI Taxonomy" id="491921"/>
    <lineage>
        <taxon>Bacteria</taxon>
        <taxon>Bacillati</taxon>
        <taxon>Bacillota</taxon>
        <taxon>Negativicutes</taxon>
        <taxon>Selenomonadales</taxon>
        <taxon>Selenomonadaceae</taxon>
        <taxon>Megamonas</taxon>
    </lineage>
</organism>
<dbReference type="InterPro" id="IPR001347">
    <property type="entry name" value="SIS_dom"/>
</dbReference>
<name>A0A412CHY6_9FIRM</name>
<dbReference type="RefSeq" id="WP_118035396.1">
    <property type="nucleotide sequence ID" value="NZ_QRTP01000001.1"/>
</dbReference>
<dbReference type="Pfam" id="PF01380">
    <property type="entry name" value="SIS"/>
    <property type="match status" value="1"/>
</dbReference>
<dbReference type="EMBL" id="QRTP01000001">
    <property type="protein sequence ID" value="RGQ87136.1"/>
    <property type="molecule type" value="Genomic_DNA"/>
</dbReference>
<evidence type="ECO:0000313" key="6">
    <source>
        <dbReference type="Proteomes" id="UP000286147"/>
    </source>
</evidence>
<comment type="caution">
    <text evidence="5">The sequence shown here is derived from an EMBL/GenBank/DDBJ whole genome shotgun (WGS) entry which is preliminary data.</text>
</comment>
<dbReference type="CDD" id="cd05013">
    <property type="entry name" value="SIS_RpiR"/>
    <property type="match status" value="1"/>
</dbReference>
<dbReference type="PANTHER" id="PTHR30514">
    <property type="entry name" value="GLUCOKINASE"/>
    <property type="match status" value="1"/>
</dbReference>
<dbReference type="SUPFAM" id="SSF53697">
    <property type="entry name" value="SIS domain"/>
    <property type="match status" value="1"/>
</dbReference>
<dbReference type="PANTHER" id="PTHR30514:SF10">
    <property type="entry name" value="MURR_RPIR FAMILY TRANSCRIPTIONAL REGULATOR"/>
    <property type="match status" value="1"/>
</dbReference>
<evidence type="ECO:0000313" key="5">
    <source>
        <dbReference type="EMBL" id="RGQ87136.1"/>
    </source>
</evidence>
<dbReference type="GO" id="GO:0003700">
    <property type="term" value="F:DNA-binding transcription factor activity"/>
    <property type="evidence" value="ECO:0007669"/>
    <property type="project" value="InterPro"/>
</dbReference>
<feature type="domain" description="HTH rpiR-type" evidence="4">
    <location>
        <begin position="1"/>
        <end position="76"/>
    </location>
</feature>
<keyword evidence="2" id="KW-0238">DNA-binding</keyword>
<dbReference type="InterPro" id="IPR035472">
    <property type="entry name" value="RpiR-like_SIS"/>
</dbReference>
<gene>
    <name evidence="5" type="ORF">DWY77_00785</name>
</gene>
<dbReference type="Proteomes" id="UP000286147">
    <property type="component" value="Unassembled WGS sequence"/>
</dbReference>
<proteinExistence type="predicted"/>
<dbReference type="InterPro" id="IPR047640">
    <property type="entry name" value="RpiR-like"/>
</dbReference>
<dbReference type="AlphaFoldDB" id="A0A412CHY6"/>
<keyword evidence="3" id="KW-0804">Transcription</keyword>
<dbReference type="SUPFAM" id="SSF46689">
    <property type="entry name" value="Homeodomain-like"/>
    <property type="match status" value="1"/>
</dbReference>
<dbReference type="GO" id="GO:1901135">
    <property type="term" value="P:carbohydrate derivative metabolic process"/>
    <property type="evidence" value="ECO:0007669"/>
    <property type="project" value="InterPro"/>
</dbReference>
<dbReference type="InterPro" id="IPR046348">
    <property type="entry name" value="SIS_dom_sf"/>
</dbReference>